<evidence type="ECO:0000313" key="2">
    <source>
        <dbReference type="EMBL" id="MRW82607.1"/>
    </source>
</evidence>
<protein>
    <recommendedName>
        <fullName evidence="1">DUF7379 domain-containing protein</fullName>
    </recommendedName>
</protein>
<dbReference type="InterPro" id="IPR029058">
    <property type="entry name" value="AB_hydrolase_fold"/>
</dbReference>
<name>A0A844CPI0_9BURK</name>
<comment type="caution">
    <text evidence="2">The sequence shown here is derived from an EMBL/GenBank/DDBJ whole genome shotgun (WGS) entry which is preliminary data.</text>
</comment>
<gene>
    <name evidence="2" type="ORF">GJ698_00690</name>
</gene>
<sequence>MPLTPNKQAELQRALQDALDDRALLAAMPDLQPMAGTPPLPATLIADTELHIVRHKDSGCVQFVFPSASPSLAPQAGWDWIVQATLNARERMTQAMIDKIEAHSKPERLLALRHGHGQPATPQELAATRGRKVLLLVHGVFSSTAGAFGELDLQPLLERYEGRVFGYDHWTIARTPQQNALHLLQRLPFNADWEVDILCHSRGGLVVRSMLSEGLADIARARAGRIGKLGKVIFVAAANQGSPLAAPDEIQHFLNVAALLASLSGGMALDVVIGLARMVVSLGFGRPSVQALASGSTLIQLLDGSGSLLSSANSYYARANFDFGDSVLEQTGSLLSRALMTDANDMVVPYAGVLLPQGTPDADQILSFGSAEQKQNQVWHTEFFRQQATRDFVLANLR</sequence>
<dbReference type="SUPFAM" id="SSF53474">
    <property type="entry name" value="alpha/beta-Hydrolases"/>
    <property type="match status" value="1"/>
</dbReference>
<reference evidence="2 3" key="1">
    <citation type="submission" date="2019-11" db="EMBL/GenBank/DDBJ databases">
        <title>Novel species isolated from a subtropical stream in China.</title>
        <authorList>
            <person name="Lu H."/>
        </authorList>
    </citation>
    <scope>NUCLEOTIDE SEQUENCE [LARGE SCALE GENOMIC DNA]</scope>
    <source>
        <strain evidence="2 3">FT26W</strain>
    </source>
</reference>
<keyword evidence="3" id="KW-1185">Reference proteome</keyword>
<evidence type="ECO:0000313" key="3">
    <source>
        <dbReference type="Proteomes" id="UP000439986"/>
    </source>
</evidence>
<dbReference type="Proteomes" id="UP000439986">
    <property type="component" value="Unassembled WGS sequence"/>
</dbReference>
<dbReference type="Pfam" id="PF24096">
    <property type="entry name" value="DUF7379"/>
    <property type="match status" value="1"/>
</dbReference>
<proteinExistence type="predicted"/>
<organism evidence="2 3">
    <name type="scientific">Duganella aquatilis</name>
    <dbReference type="NCBI Taxonomy" id="2666082"/>
    <lineage>
        <taxon>Bacteria</taxon>
        <taxon>Pseudomonadati</taxon>
        <taxon>Pseudomonadota</taxon>
        <taxon>Betaproteobacteria</taxon>
        <taxon>Burkholderiales</taxon>
        <taxon>Oxalobacteraceae</taxon>
        <taxon>Telluria group</taxon>
        <taxon>Duganella</taxon>
    </lineage>
</organism>
<dbReference type="Gene3D" id="3.40.50.1820">
    <property type="entry name" value="alpha/beta hydrolase"/>
    <property type="match status" value="1"/>
</dbReference>
<evidence type="ECO:0000259" key="1">
    <source>
        <dbReference type="Pfam" id="PF24096"/>
    </source>
</evidence>
<dbReference type="EMBL" id="WKJL01000001">
    <property type="protein sequence ID" value="MRW82607.1"/>
    <property type="molecule type" value="Genomic_DNA"/>
</dbReference>
<accession>A0A844CPI0</accession>
<feature type="domain" description="DUF7379" evidence="1">
    <location>
        <begin position="134"/>
        <end position="269"/>
    </location>
</feature>
<dbReference type="InterPro" id="IPR055803">
    <property type="entry name" value="DUF7379"/>
</dbReference>
<dbReference type="RefSeq" id="WP_154355673.1">
    <property type="nucleotide sequence ID" value="NZ_WKJL01000001.1"/>
</dbReference>
<dbReference type="AlphaFoldDB" id="A0A844CPI0"/>